<evidence type="ECO:0000313" key="2">
    <source>
        <dbReference type="Proteomes" id="UP000321798"/>
    </source>
</evidence>
<dbReference type="GO" id="GO:0005829">
    <property type="term" value="C:cytosol"/>
    <property type="evidence" value="ECO:0007669"/>
    <property type="project" value="TreeGrafter"/>
</dbReference>
<keyword evidence="2" id="KW-1185">Reference proteome</keyword>
<dbReference type="CDD" id="cd11537">
    <property type="entry name" value="NTP-PPase_RS21-C6_like"/>
    <property type="match status" value="1"/>
</dbReference>
<dbReference type="RefSeq" id="WP_223203548.1">
    <property type="nucleotide sequence ID" value="NZ_BAABBJ010000003.1"/>
</dbReference>
<organism evidence="1 2">
    <name type="scientific">Cellulomonas soli</name>
    <dbReference type="NCBI Taxonomy" id="931535"/>
    <lineage>
        <taxon>Bacteria</taxon>
        <taxon>Bacillati</taxon>
        <taxon>Actinomycetota</taxon>
        <taxon>Actinomycetes</taxon>
        <taxon>Micrococcales</taxon>
        <taxon>Cellulomonadaceae</taxon>
        <taxon>Cellulomonas</taxon>
    </lineage>
</organism>
<dbReference type="SUPFAM" id="SSF101386">
    <property type="entry name" value="all-alpha NTP pyrophosphatases"/>
    <property type="match status" value="1"/>
</dbReference>
<protein>
    <submittedName>
        <fullName evidence="1">Nucleotide pyrophosphohydrolase</fullName>
    </submittedName>
</protein>
<dbReference type="EMBL" id="BKAL01000005">
    <property type="protein sequence ID" value="GEP68943.1"/>
    <property type="molecule type" value="Genomic_DNA"/>
</dbReference>
<dbReference type="PANTHER" id="PTHR46523:SF1">
    <property type="entry name" value="DCTP PYROPHOSPHATASE 1"/>
    <property type="match status" value="1"/>
</dbReference>
<dbReference type="InterPro" id="IPR052555">
    <property type="entry name" value="dCTP_Pyrophosphatase"/>
</dbReference>
<reference evidence="1 2" key="1">
    <citation type="submission" date="2019-07" db="EMBL/GenBank/DDBJ databases">
        <title>Whole genome shotgun sequence of Cellulomonas soli NBRC 109434.</title>
        <authorList>
            <person name="Hosoyama A."/>
            <person name="Uohara A."/>
            <person name="Ohji S."/>
            <person name="Ichikawa N."/>
        </authorList>
    </citation>
    <scope>NUCLEOTIDE SEQUENCE [LARGE SCALE GENOMIC DNA]</scope>
    <source>
        <strain evidence="1 2">NBRC 109434</strain>
    </source>
</reference>
<dbReference type="InterPro" id="IPR025984">
    <property type="entry name" value="DCTPP"/>
</dbReference>
<dbReference type="PANTHER" id="PTHR46523">
    <property type="entry name" value="DCTP PYROPHOSPHATASE 1"/>
    <property type="match status" value="1"/>
</dbReference>
<proteinExistence type="predicted"/>
<dbReference type="PIRSF" id="PIRSF029826">
    <property type="entry name" value="UCP029826_pph"/>
    <property type="match status" value="1"/>
</dbReference>
<dbReference type="GO" id="GO:0042262">
    <property type="term" value="P:DNA protection"/>
    <property type="evidence" value="ECO:0007669"/>
    <property type="project" value="TreeGrafter"/>
</dbReference>
<dbReference type="Proteomes" id="UP000321798">
    <property type="component" value="Unassembled WGS sequence"/>
</dbReference>
<name>A0A512PCK8_9CELL</name>
<dbReference type="GO" id="GO:0006253">
    <property type="term" value="P:dCTP catabolic process"/>
    <property type="evidence" value="ECO:0007669"/>
    <property type="project" value="TreeGrafter"/>
</dbReference>
<dbReference type="Gene3D" id="1.10.287.1080">
    <property type="entry name" value="MazG-like"/>
    <property type="match status" value="1"/>
</dbReference>
<keyword evidence="1" id="KW-0378">Hydrolase</keyword>
<accession>A0A512PCK8</accession>
<dbReference type="GO" id="GO:0047840">
    <property type="term" value="F:dCTP diphosphatase activity"/>
    <property type="evidence" value="ECO:0007669"/>
    <property type="project" value="TreeGrafter"/>
</dbReference>
<sequence>MDADAQEQEIAELTRLVREFSVERDWEQFHDPKSLVLALVGEVGELAELFQWIPADRAATEFGPEGRQRRAAEEMADVLVYLVRLADVLGVDLGAAARAKLADSRRRFPADELRGVAPHKA</sequence>
<gene>
    <name evidence="1" type="ORF">CSO01_16580</name>
</gene>
<dbReference type="AlphaFoldDB" id="A0A512PCK8"/>
<comment type="caution">
    <text evidence="1">The sequence shown here is derived from an EMBL/GenBank/DDBJ whole genome shotgun (WGS) entry which is preliminary data.</text>
</comment>
<evidence type="ECO:0000313" key="1">
    <source>
        <dbReference type="EMBL" id="GEP68943.1"/>
    </source>
</evidence>
<dbReference type="Pfam" id="PF12643">
    <property type="entry name" value="MazG-like"/>
    <property type="match status" value="1"/>
</dbReference>